<feature type="region of interest" description="Disordered" evidence="11">
    <location>
        <begin position="528"/>
        <end position="557"/>
    </location>
</feature>
<comment type="subcellular location">
    <subcellularLocation>
        <location evidence="1 9">Golgi apparatus membrane</location>
        <topology evidence="1 9">Peripheral membrane protein</topology>
    </subcellularLocation>
</comment>
<name>A0AAX4P8P9_9CHLO</name>
<evidence type="ECO:0000313" key="15">
    <source>
        <dbReference type="Proteomes" id="UP001472866"/>
    </source>
</evidence>
<keyword evidence="7 9" id="KW-0472">Membrane</keyword>
<feature type="domain" description="Conserved Oligomeric Golgi complex subunit 6 C-terminal" evidence="13">
    <location>
        <begin position="239"/>
        <end position="700"/>
    </location>
</feature>
<evidence type="ECO:0000256" key="5">
    <source>
        <dbReference type="ARBA" id="ARBA00022927"/>
    </source>
</evidence>
<feature type="compositionally biased region" description="Low complexity" evidence="11">
    <location>
        <begin position="536"/>
        <end position="557"/>
    </location>
</feature>
<feature type="domain" description="Conserved oligomeric complex COG6 N-terminal" evidence="12">
    <location>
        <begin position="79"/>
        <end position="184"/>
    </location>
</feature>
<evidence type="ECO:0000256" key="4">
    <source>
        <dbReference type="ARBA" id="ARBA00022448"/>
    </source>
</evidence>
<evidence type="ECO:0000256" key="2">
    <source>
        <dbReference type="ARBA" id="ARBA00011023"/>
    </source>
</evidence>
<gene>
    <name evidence="14" type="ORF">HKI87_05g39320</name>
</gene>
<dbReference type="SMART" id="SM01087">
    <property type="entry name" value="COG6"/>
    <property type="match status" value="1"/>
</dbReference>
<keyword evidence="6 9" id="KW-0333">Golgi apparatus</keyword>
<evidence type="ECO:0000256" key="8">
    <source>
        <dbReference type="ARBA" id="ARBA00031348"/>
    </source>
</evidence>
<comment type="subunit">
    <text evidence="9">Component of the conserved oligomeric Golgi complex.</text>
</comment>
<dbReference type="InterPro" id="IPR010490">
    <property type="entry name" value="COG6"/>
</dbReference>
<reference evidence="14 15" key="1">
    <citation type="submission" date="2024-03" db="EMBL/GenBank/DDBJ databases">
        <title>Complete genome sequence of the green alga Chloropicon roscoffensis RCC1871.</title>
        <authorList>
            <person name="Lemieux C."/>
            <person name="Pombert J.-F."/>
            <person name="Otis C."/>
            <person name="Turmel M."/>
        </authorList>
    </citation>
    <scope>NUCLEOTIDE SEQUENCE [LARGE SCALE GENOMIC DNA]</scope>
    <source>
        <strain evidence="14 15">RCC1871</strain>
    </source>
</reference>
<feature type="region of interest" description="Disordered" evidence="11">
    <location>
        <begin position="1"/>
        <end position="43"/>
    </location>
</feature>
<dbReference type="GO" id="GO:0015031">
    <property type="term" value="P:protein transport"/>
    <property type="evidence" value="ECO:0007669"/>
    <property type="project" value="UniProtKB-KW"/>
</dbReference>
<dbReference type="GO" id="GO:0017119">
    <property type="term" value="C:Golgi transport complex"/>
    <property type="evidence" value="ECO:0007669"/>
    <property type="project" value="UniProtKB-UniRule"/>
</dbReference>
<evidence type="ECO:0000256" key="3">
    <source>
        <dbReference type="ARBA" id="ARBA00020973"/>
    </source>
</evidence>
<evidence type="ECO:0000256" key="9">
    <source>
        <dbReference type="RuleBase" id="RU365075"/>
    </source>
</evidence>
<accession>A0AAX4P8P9</accession>
<sequence length="721" mass="77074">MVTTATEAAGLGSTSASGKASTMMSSSSKPTTRSPQVSIMTNHLDPVIKRKVKHLLSKTSGGRTQVLESLQEIGITTTTTSSESSSDLKSALERTSAKSVARVLYDSERLVRDLERLDEDLRQVYELADSLDQAVVSARAESEHMLADRSRLLESERRAKEQAEVLKAFNDLFSVSEEHLAALERAGGGGSSQDPAQDPAVSAAAPPSGVVTSTFFEALERVQGVHSNCRLLLRGNHRRAGLALMDRMSSLQEKAYESLCRWVPLTGAALAEVEEEEAVGEDNLLHRAIAALRTRPVLLKYCAEEVASSRHNAFFRRFLDALTNPAVERERTSAPGSYVAKVAAWIRENCRAEERLLRRLFGPEGAGGAEEAGEDVLPLLDRAFEGICRPLETRVEQVLQAGSVGGAAQARARRQADLWRISWTLGALSGDLAGSLGPQSALAKTARACYERSAEAFRAEAAEGFARRLQPSSESSLDGELKQLAALLAETGDGPERAGDDPLERALAGCVAELCSFCERLADHQARAEPGGGAGAEFSLGGSAAEPGAARQRGGPAARRAIHQANALFRVLGALEGGGAARGAAVRSRASELLGGLAASCRPAELSETLERVGMYEQEGGGSFSAEISRDPALSPEALVSRLHGIHEYLLLVLRGEPDESVALLDLLAHSEARSLARRELLNGYAEAYDRLYRVLGAQGRSAQIQHKPDYVRDLVGSILA</sequence>
<comment type="function">
    <text evidence="9">Required for normal Golgi function.</text>
</comment>
<dbReference type="InterPro" id="IPR048368">
    <property type="entry name" value="COG6_N"/>
</dbReference>
<evidence type="ECO:0000256" key="6">
    <source>
        <dbReference type="ARBA" id="ARBA00023034"/>
    </source>
</evidence>
<dbReference type="AlphaFoldDB" id="A0AAX4P8P9"/>
<dbReference type="Pfam" id="PF20653">
    <property type="entry name" value="COG6_C"/>
    <property type="match status" value="1"/>
</dbReference>
<dbReference type="InterPro" id="IPR048369">
    <property type="entry name" value="COG6_C"/>
</dbReference>
<evidence type="ECO:0000259" key="12">
    <source>
        <dbReference type="Pfam" id="PF06419"/>
    </source>
</evidence>
<dbReference type="PANTHER" id="PTHR21506">
    <property type="entry name" value="COMPONENT OF OLIGOMERIC GOLGI COMPLEX 6"/>
    <property type="match status" value="1"/>
</dbReference>
<evidence type="ECO:0000256" key="11">
    <source>
        <dbReference type="SAM" id="MobiDB-lite"/>
    </source>
</evidence>
<evidence type="ECO:0000259" key="13">
    <source>
        <dbReference type="Pfam" id="PF20653"/>
    </source>
</evidence>
<keyword evidence="5 9" id="KW-0653">Protein transport</keyword>
<dbReference type="Pfam" id="PF06419">
    <property type="entry name" value="COG6_N"/>
    <property type="match status" value="1"/>
</dbReference>
<proteinExistence type="inferred from homology"/>
<evidence type="ECO:0000256" key="10">
    <source>
        <dbReference type="SAM" id="Coils"/>
    </source>
</evidence>
<dbReference type="PANTHER" id="PTHR21506:SF0">
    <property type="entry name" value="CONSERVED OLIGOMERIC GOLGI COMPLEX SUBUNIT 6"/>
    <property type="match status" value="1"/>
</dbReference>
<organism evidence="14 15">
    <name type="scientific">Chloropicon roscoffensis</name>
    <dbReference type="NCBI Taxonomy" id="1461544"/>
    <lineage>
        <taxon>Eukaryota</taxon>
        <taxon>Viridiplantae</taxon>
        <taxon>Chlorophyta</taxon>
        <taxon>Chloropicophyceae</taxon>
        <taxon>Chloropicales</taxon>
        <taxon>Chloropicaceae</taxon>
        <taxon>Chloropicon</taxon>
    </lineage>
</organism>
<feature type="compositionally biased region" description="Low complexity" evidence="11">
    <location>
        <begin position="1"/>
        <end position="34"/>
    </location>
</feature>
<protein>
    <recommendedName>
        <fullName evidence="3 9">Conserved oligomeric Golgi complex subunit 6</fullName>
        <shortName evidence="9">COG complex subunit 6</shortName>
    </recommendedName>
    <alternativeName>
        <fullName evidence="8 9">Component of oligomeric Golgi complex 6</fullName>
    </alternativeName>
</protein>
<keyword evidence="4 9" id="KW-0813">Transport</keyword>
<dbReference type="Proteomes" id="UP001472866">
    <property type="component" value="Chromosome 05"/>
</dbReference>
<feature type="region of interest" description="Disordered" evidence="11">
    <location>
        <begin position="185"/>
        <end position="205"/>
    </location>
</feature>
<dbReference type="EMBL" id="CP151505">
    <property type="protein sequence ID" value="WZN62396.1"/>
    <property type="molecule type" value="Genomic_DNA"/>
</dbReference>
<dbReference type="GO" id="GO:0006891">
    <property type="term" value="P:intra-Golgi vesicle-mediated transport"/>
    <property type="evidence" value="ECO:0007669"/>
    <property type="project" value="UniProtKB-UniRule"/>
</dbReference>
<evidence type="ECO:0000256" key="7">
    <source>
        <dbReference type="ARBA" id="ARBA00023136"/>
    </source>
</evidence>
<keyword evidence="10" id="KW-0175">Coiled coil</keyword>
<feature type="compositionally biased region" description="Low complexity" evidence="11">
    <location>
        <begin position="193"/>
        <end position="205"/>
    </location>
</feature>
<evidence type="ECO:0000256" key="1">
    <source>
        <dbReference type="ARBA" id="ARBA00004395"/>
    </source>
</evidence>
<evidence type="ECO:0000313" key="14">
    <source>
        <dbReference type="EMBL" id="WZN62396.1"/>
    </source>
</evidence>
<comment type="similarity">
    <text evidence="2 9">Belongs to the COG6 family.</text>
</comment>
<keyword evidence="15" id="KW-1185">Reference proteome</keyword>
<feature type="coiled-coil region" evidence="10">
    <location>
        <begin position="107"/>
        <end position="134"/>
    </location>
</feature>
<dbReference type="GO" id="GO:0000139">
    <property type="term" value="C:Golgi membrane"/>
    <property type="evidence" value="ECO:0007669"/>
    <property type="project" value="UniProtKB-SubCell"/>
</dbReference>